<dbReference type="GO" id="GO:0003899">
    <property type="term" value="F:DNA-directed RNA polymerase activity"/>
    <property type="evidence" value="ECO:0007669"/>
    <property type="project" value="UniProtKB-UniRule"/>
</dbReference>
<comment type="similarity">
    <text evidence="12 13">Belongs to the DnaG primase family.</text>
</comment>
<keyword evidence="11 12" id="KW-0804">Transcription</keyword>
<comment type="cofactor">
    <cofactor evidence="12 13 14">
        <name>Zn(2+)</name>
        <dbReference type="ChEBI" id="CHEBI:29105"/>
    </cofactor>
    <text evidence="12 13 14">Binds 1 zinc ion per monomer.</text>
</comment>
<dbReference type="Pfam" id="PF01807">
    <property type="entry name" value="Zn_ribbon_DnaG"/>
    <property type="match status" value="1"/>
</dbReference>
<evidence type="ECO:0000259" key="15">
    <source>
        <dbReference type="PROSITE" id="PS50880"/>
    </source>
</evidence>
<dbReference type="InterPro" id="IPR036977">
    <property type="entry name" value="DNA_primase_Znf_CHC2"/>
</dbReference>
<evidence type="ECO:0000256" key="2">
    <source>
        <dbReference type="ARBA" id="ARBA00022515"/>
    </source>
</evidence>
<evidence type="ECO:0000256" key="11">
    <source>
        <dbReference type="ARBA" id="ARBA00023163"/>
    </source>
</evidence>
<dbReference type="InterPro" id="IPR016136">
    <property type="entry name" value="DNA_helicase_N/primase_C"/>
</dbReference>
<feature type="zinc finger region" description="CHC2-type" evidence="12 14">
    <location>
        <begin position="42"/>
        <end position="66"/>
    </location>
</feature>
<dbReference type="Pfam" id="PF10410">
    <property type="entry name" value="DnaB_bind"/>
    <property type="match status" value="1"/>
</dbReference>
<dbReference type="InterPro" id="IPR030846">
    <property type="entry name" value="DnaG_bac"/>
</dbReference>
<keyword evidence="6 12" id="KW-0479">Metal-binding</keyword>
<dbReference type="Gene3D" id="3.90.580.10">
    <property type="entry name" value="Zinc finger, CHC2-type domain"/>
    <property type="match status" value="1"/>
</dbReference>
<reference evidence="16" key="1">
    <citation type="submission" date="2020-10" db="EMBL/GenBank/DDBJ databases">
        <authorList>
            <person name="Gilroy R."/>
        </authorList>
    </citation>
    <scope>NUCLEOTIDE SEQUENCE</scope>
    <source>
        <strain evidence="16">11687</strain>
    </source>
</reference>
<keyword evidence="8 12" id="KW-0862">Zinc</keyword>
<dbReference type="Pfam" id="PF13155">
    <property type="entry name" value="Toprim_2"/>
    <property type="match status" value="1"/>
</dbReference>
<dbReference type="SUPFAM" id="SSF57783">
    <property type="entry name" value="Zinc beta-ribbon"/>
    <property type="match status" value="1"/>
</dbReference>
<evidence type="ECO:0000256" key="14">
    <source>
        <dbReference type="PIRSR" id="PIRSR002811-1"/>
    </source>
</evidence>
<organism evidence="16 17">
    <name type="scientific">Candidatus Scatosoma pullistercoris</name>
    <dbReference type="NCBI Taxonomy" id="2840934"/>
    <lineage>
        <taxon>Bacteria</taxon>
        <taxon>Bacillati</taxon>
        <taxon>Bacillota</taxon>
        <taxon>Clostridia</taxon>
        <taxon>Candidatus Scatosoma</taxon>
    </lineage>
</organism>
<evidence type="ECO:0000256" key="13">
    <source>
        <dbReference type="PIRNR" id="PIRNR002811"/>
    </source>
</evidence>
<evidence type="ECO:0000256" key="3">
    <source>
        <dbReference type="ARBA" id="ARBA00022679"/>
    </source>
</evidence>
<dbReference type="InterPro" id="IPR006295">
    <property type="entry name" value="DNA_primase_DnaG"/>
</dbReference>
<dbReference type="CDD" id="cd03364">
    <property type="entry name" value="TOPRIM_DnaG_primases"/>
    <property type="match status" value="1"/>
</dbReference>
<dbReference type="NCBIfam" id="TIGR01391">
    <property type="entry name" value="dnaG"/>
    <property type="match status" value="1"/>
</dbReference>
<keyword evidence="3 12" id="KW-0808">Transferase</keyword>
<gene>
    <name evidence="12" type="primary">dnaG</name>
    <name evidence="16" type="ORF">IAC57_06420</name>
</gene>
<dbReference type="AlphaFoldDB" id="A0A9D1SH25"/>
<evidence type="ECO:0000256" key="12">
    <source>
        <dbReference type="HAMAP-Rule" id="MF_00974"/>
    </source>
</evidence>
<dbReference type="InterPro" id="IPR034151">
    <property type="entry name" value="TOPRIM_DnaG_bac"/>
</dbReference>
<evidence type="ECO:0000256" key="9">
    <source>
        <dbReference type="ARBA" id="ARBA00022842"/>
    </source>
</evidence>
<dbReference type="GO" id="GO:0003677">
    <property type="term" value="F:DNA binding"/>
    <property type="evidence" value="ECO:0007669"/>
    <property type="project" value="UniProtKB-KW"/>
</dbReference>
<evidence type="ECO:0000256" key="5">
    <source>
        <dbReference type="ARBA" id="ARBA00022705"/>
    </source>
</evidence>
<evidence type="ECO:0000313" key="17">
    <source>
        <dbReference type="Proteomes" id="UP000824081"/>
    </source>
</evidence>
<dbReference type="GO" id="GO:0006269">
    <property type="term" value="P:DNA replication, synthesis of primer"/>
    <property type="evidence" value="ECO:0007669"/>
    <property type="project" value="UniProtKB-UniRule"/>
</dbReference>
<keyword evidence="5 12" id="KW-0235">DNA replication</keyword>
<dbReference type="InterPro" id="IPR002694">
    <property type="entry name" value="Znf_CHC2"/>
</dbReference>
<dbReference type="Pfam" id="PF08275">
    <property type="entry name" value="DNAG_N"/>
    <property type="match status" value="1"/>
</dbReference>
<dbReference type="InterPro" id="IPR050219">
    <property type="entry name" value="DnaG_primase"/>
</dbReference>
<keyword evidence="9" id="KW-0460">Magnesium</keyword>
<dbReference type="Proteomes" id="UP000824081">
    <property type="component" value="Unassembled WGS sequence"/>
</dbReference>
<dbReference type="SMART" id="SM00493">
    <property type="entry name" value="TOPRIM"/>
    <property type="match status" value="1"/>
</dbReference>
<comment type="subunit">
    <text evidence="12">Monomer. Interacts with DnaB.</text>
</comment>
<dbReference type="GO" id="GO:1990077">
    <property type="term" value="C:primosome complex"/>
    <property type="evidence" value="ECO:0007669"/>
    <property type="project" value="UniProtKB-KW"/>
</dbReference>
<comment type="caution">
    <text evidence="16">The sequence shown here is derived from an EMBL/GenBank/DDBJ whole genome shotgun (WGS) entry which is preliminary data.</text>
</comment>
<dbReference type="GO" id="GO:0000428">
    <property type="term" value="C:DNA-directed RNA polymerase complex"/>
    <property type="evidence" value="ECO:0007669"/>
    <property type="project" value="UniProtKB-KW"/>
</dbReference>
<keyword evidence="7 12" id="KW-0863">Zinc-finger</keyword>
<dbReference type="Gene3D" id="1.10.860.10">
    <property type="entry name" value="DNAb Helicase, Chain A"/>
    <property type="match status" value="1"/>
</dbReference>
<dbReference type="Gene3D" id="3.90.980.10">
    <property type="entry name" value="DNA primase, catalytic core, N-terminal domain"/>
    <property type="match status" value="1"/>
</dbReference>
<evidence type="ECO:0000256" key="6">
    <source>
        <dbReference type="ARBA" id="ARBA00022723"/>
    </source>
</evidence>
<keyword evidence="2 12" id="KW-0639">Primosome</keyword>
<dbReference type="PANTHER" id="PTHR30313">
    <property type="entry name" value="DNA PRIMASE"/>
    <property type="match status" value="1"/>
</dbReference>
<reference evidence="16" key="2">
    <citation type="journal article" date="2021" name="PeerJ">
        <title>Extensive microbial diversity within the chicken gut microbiome revealed by metagenomics and culture.</title>
        <authorList>
            <person name="Gilroy R."/>
            <person name="Ravi A."/>
            <person name="Getino M."/>
            <person name="Pursley I."/>
            <person name="Horton D.L."/>
            <person name="Alikhan N.F."/>
            <person name="Baker D."/>
            <person name="Gharbi K."/>
            <person name="Hall N."/>
            <person name="Watson M."/>
            <person name="Adriaenssens E.M."/>
            <person name="Foster-Nyarko E."/>
            <person name="Jarju S."/>
            <person name="Secka A."/>
            <person name="Antonio M."/>
            <person name="Oren A."/>
            <person name="Chaudhuri R.R."/>
            <person name="La Ragione R."/>
            <person name="Hildebrand F."/>
            <person name="Pallen M.J."/>
        </authorList>
    </citation>
    <scope>NUCLEOTIDE SEQUENCE</scope>
    <source>
        <strain evidence="16">11687</strain>
    </source>
</reference>
<dbReference type="HAMAP" id="MF_00974">
    <property type="entry name" value="DNA_primase_DnaG"/>
    <property type="match status" value="1"/>
</dbReference>
<dbReference type="FunFam" id="3.40.1360.10:FF:000002">
    <property type="entry name" value="DNA primase"/>
    <property type="match status" value="1"/>
</dbReference>
<dbReference type="PANTHER" id="PTHR30313:SF2">
    <property type="entry name" value="DNA PRIMASE"/>
    <property type="match status" value="1"/>
</dbReference>
<dbReference type="GO" id="GO:0008270">
    <property type="term" value="F:zinc ion binding"/>
    <property type="evidence" value="ECO:0007669"/>
    <property type="project" value="UniProtKB-UniRule"/>
</dbReference>
<keyword evidence="4 12" id="KW-0548">Nucleotidyltransferase</keyword>
<dbReference type="PIRSF" id="PIRSF002811">
    <property type="entry name" value="DnaG"/>
    <property type="match status" value="1"/>
</dbReference>
<dbReference type="EC" id="2.7.7.101" evidence="12"/>
<dbReference type="SMART" id="SM00400">
    <property type="entry name" value="ZnF_CHCC"/>
    <property type="match status" value="1"/>
</dbReference>
<feature type="domain" description="Toprim" evidence="15">
    <location>
        <begin position="264"/>
        <end position="345"/>
    </location>
</feature>
<sequence>MSGGRGIDPRYMQELKQKNNIVEVIGNYVALDRKGGNYWACCPFHHEKTPSFAVNEADQFYHCFGCGVSGDVVKFVQEMESTDFMGAVRILAARAKMPVPEGDFDNERAAELKRKRDTMVKILLDSAKFYLANLYGGSAQAHLEYISRRKLSPTTVKKFGLGASLDFYSLPDYLAGKGYTREELTDSGVLTESKNGKLIDSQGGRLIFPIINAFDEVVAFGGRLLEKADFAKYKNTKETMVFNKSKTLYNINLLKKLKREQTIREVIVVEGYMDTISLYQAGFRNVVASMGTSLTKDQARLVKRYSENVLISYDGDFAGQKADLRGLEILKDENLNVKVVPLPDGLDPDDVVKQGADAYQNCLDAAMPLIDYKIHSLEQKYDLGKSEEKRAFLSEALKVVRTAESESEKEDLLKKLREKTGITYQSLERDLHNLPAERKQTEIYLPPPSETGADKYKKAARFVLAAKLFSAPYAENCDFEGIEFDDNVHKIIAEYISACARNGDRVRPSELFEILDEDSPEFNEILDLNYGDKLSGPVAERFFRDSVRTLEEENLRDRIERYKRLFETERDAEKRKEIAREINEYTKRLKRNGGGK</sequence>
<dbReference type="SUPFAM" id="SSF56731">
    <property type="entry name" value="DNA primase core"/>
    <property type="match status" value="1"/>
</dbReference>
<comment type="domain">
    <text evidence="12">Contains an N-terminal zinc-binding domain, a central core domain that contains the primase activity, and a C-terminal DnaB-binding domain.</text>
</comment>
<proteinExistence type="inferred from homology"/>
<dbReference type="PROSITE" id="PS50880">
    <property type="entry name" value="TOPRIM"/>
    <property type="match status" value="1"/>
</dbReference>
<keyword evidence="10 12" id="KW-0238">DNA-binding</keyword>
<keyword evidence="1 12" id="KW-0240">DNA-directed RNA polymerase</keyword>
<evidence type="ECO:0000256" key="8">
    <source>
        <dbReference type="ARBA" id="ARBA00022833"/>
    </source>
</evidence>
<name>A0A9D1SH25_9FIRM</name>
<evidence type="ECO:0000256" key="4">
    <source>
        <dbReference type="ARBA" id="ARBA00022695"/>
    </source>
</evidence>
<dbReference type="Gene3D" id="3.40.1360.10">
    <property type="match status" value="1"/>
</dbReference>
<dbReference type="EMBL" id="DVMZ01000172">
    <property type="protein sequence ID" value="HIU59720.1"/>
    <property type="molecule type" value="Genomic_DNA"/>
</dbReference>
<dbReference type="InterPro" id="IPR013264">
    <property type="entry name" value="DNAG_N"/>
</dbReference>
<dbReference type="GO" id="GO:0005737">
    <property type="term" value="C:cytoplasm"/>
    <property type="evidence" value="ECO:0007669"/>
    <property type="project" value="TreeGrafter"/>
</dbReference>
<comment type="function">
    <text evidence="12 13">RNA polymerase that catalyzes the synthesis of short RNA molecules used as primers for DNA polymerase during DNA replication.</text>
</comment>
<evidence type="ECO:0000256" key="1">
    <source>
        <dbReference type="ARBA" id="ARBA00022478"/>
    </source>
</evidence>
<dbReference type="InterPro" id="IPR037068">
    <property type="entry name" value="DNA_primase_core_N_sf"/>
</dbReference>
<dbReference type="InterPro" id="IPR019475">
    <property type="entry name" value="DNA_primase_DnaB-bd"/>
</dbReference>
<comment type="catalytic activity">
    <reaction evidence="12">
        <text>ssDNA + n NTP = ssDNA/pppN(pN)n-1 hybrid + (n-1) diphosphate.</text>
        <dbReference type="EC" id="2.7.7.101"/>
    </reaction>
</comment>
<evidence type="ECO:0000256" key="7">
    <source>
        <dbReference type="ARBA" id="ARBA00022771"/>
    </source>
</evidence>
<evidence type="ECO:0000313" key="16">
    <source>
        <dbReference type="EMBL" id="HIU59720.1"/>
    </source>
</evidence>
<dbReference type="InterPro" id="IPR006171">
    <property type="entry name" value="TOPRIM_dom"/>
</dbReference>
<accession>A0A9D1SH25</accession>
<dbReference type="FunFam" id="3.90.580.10:FF:000001">
    <property type="entry name" value="DNA primase"/>
    <property type="match status" value="1"/>
</dbReference>
<evidence type="ECO:0000256" key="10">
    <source>
        <dbReference type="ARBA" id="ARBA00023125"/>
    </source>
</evidence>
<protein>
    <recommendedName>
        <fullName evidence="12 13">DNA primase</fullName>
        <ecNumber evidence="12">2.7.7.101</ecNumber>
    </recommendedName>
</protein>